<feature type="binding site" evidence="15">
    <location>
        <position position="853"/>
    </location>
    <ligand>
        <name>ATP</name>
        <dbReference type="ChEBI" id="CHEBI:30616"/>
        <label>2</label>
    </ligand>
</feature>
<feature type="region of interest" description="Carbamoyl phosphate synthetic domain" evidence="15">
    <location>
        <begin position="565"/>
        <end position="947"/>
    </location>
</feature>
<evidence type="ECO:0000256" key="6">
    <source>
        <dbReference type="ARBA" id="ARBA00022723"/>
    </source>
</evidence>
<feature type="domain" description="ATP-grasp" evidence="16">
    <location>
        <begin position="152"/>
        <end position="346"/>
    </location>
</feature>
<gene>
    <name evidence="15" type="primary">carB</name>
    <name evidence="18" type="ORF">C8C78_10778</name>
    <name evidence="19" type="ORF">SAMN04488597_11561</name>
</gene>
<dbReference type="GO" id="GO:0004087">
    <property type="term" value="F:carbamoyl-phosphate synthase (ammonia) activity"/>
    <property type="evidence" value="ECO:0007669"/>
    <property type="project" value="UniProtKB-EC"/>
</dbReference>
<feature type="binding site" evidence="15">
    <location>
        <position position="853"/>
    </location>
    <ligand>
        <name>Mg(2+)</name>
        <dbReference type="ChEBI" id="CHEBI:18420"/>
        <label>3</label>
    </ligand>
</feature>
<dbReference type="GO" id="GO:0005737">
    <property type="term" value="C:cytoplasm"/>
    <property type="evidence" value="ECO:0007669"/>
    <property type="project" value="TreeGrafter"/>
</dbReference>
<dbReference type="Pfam" id="PF02787">
    <property type="entry name" value="CPSase_L_D3"/>
    <property type="match status" value="1"/>
</dbReference>
<organism evidence="19 21">
    <name type="scientific">Halanaerobium congolense</name>
    <dbReference type="NCBI Taxonomy" id="54121"/>
    <lineage>
        <taxon>Bacteria</taxon>
        <taxon>Bacillati</taxon>
        <taxon>Bacillota</taxon>
        <taxon>Clostridia</taxon>
        <taxon>Halanaerobiales</taxon>
        <taxon>Halanaerobiaceae</taxon>
        <taxon>Halanaerobium</taxon>
    </lineage>
</organism>
<feature type="binding site" evidence="15">
    <location>
        <position position="194"/>
    </location>
    <ligand>
        <name>ATP</name>
        <dbReference type="ChEBI" id="CHEBI:30616"/>
        <label>1</label>
    </ligand>
</feature>
<dbReference type="Pfam" id="PF25596">
    <property type="entry name" value="CPSase_L_D1"/>
    <property type="match status" value="2"/>
</dbReference>
<evidence type="ECO:0000313" key="21">
    <source>
        <dbReference type="Proteomes" id="UP000324896"/>
    </source>
</evidence>
<dbReference type="SUPFAM" id="SSF52440">
    <property type="entry name" value="PreATP-grasp domain"/>
    <property type="match status" value="2"/>
</dbReference>
<dbReference type="GO" id="GO:0004088">
    <property type="term" value="F:carbamoyl-phosphate synthase (glutamine-hydrolyzing) activity"/>
    <property type="evidence" value="ECO:0007669"/>
    <property type="project" value="UniProtKB-UniRule"/>
</dbReference>
<dbReference type="HAMAP" id="MF_01210_B">
    <property type="entry name" value="CPSase_L_chain_B"/>
    <property type="match status" value="1"/>
</dbReference>
<dbReference type="SMART" id="SM01096">
    <property type="entry name" value="CPSase_L_D3"/>
    <property type="match status" value="1"/>
</dbReference>
<feature type="domain" description="MGS-like" evidence="17">
    <location>
        <begin position="948"/>
        <end position="1086"/>
    </location>
</feature>
<comment type="cofactor">
    <cofactor evidence="15">
        <name>Mg(2+)</name>
        <dbReference type="ChEBI" id="CHEBI:18420"/>
    </cofactor>
    <cofactor evidence="15">
        <name>Mn(2+)</name>
        <dbReference type="ChEBI" id="CHEBI:29035"/>
    </cofactor>
    <text evidence="15">Binds 4 Mg(2+) or Mn(2+) ions per subunit.</text>
</comment>
<dbReference type="PRINTS" id="PR00098">
    <property type="entry name" value="CPSASE"/>
</dbReference>
<feature type="binding site" evidence="15">
    <location>
        <position position="229"/>
    </location>
    <ligand>
        <name>ATP</name>
        <dbReference type="ChEBI" id="CHEBI:30616"/>
        <label>1</label>
    </ligand>
</feature>
<feature type="binding site" evidence="15">
    <location>
        <position position="188"/>
    </location>
    <ligand>
        <name>ATP</name>
        <dbReference type="ChEBI" id="CHEBI:30616"/>
        <label>1</label>
    </ligand>
</feature>
<feature type="binding site" evidence="15">
    <location>
        <position position="262"/>
    </location>
    <ligand>
        <name>ATP</name>
        <dbReference type="ChEBI" id="CHEBI:30616"/>
        <label>1</label>
    </ligand>
</feature>
<dbReference type="PANTHER" id="PTHR11405">
    <property type="entry name" value="CARBAMOYLTRANSFERASE FAMILY MEMBER"/>
    <property type="match status" value="1"/>
</dbReference>
<feature type="binding site" evidence="15">
    <location>
        <position position="317"/>
    </location>
    <ligand>
        <name>Mn(2+)</name>
        <dbReference type="ChEBI" id="CHEBI:29035"/>
        <label>2</label>
    </ligand>
</feature>
<keyword evidence="3 15" id="KW-0055">Arginine biosynthesis</keyword>
<keyword evidence="9 15" id="KW-0067">ATP-binding</keyword>
<dbReference type="FunFam" id="3.30.470.20:FF:000026">
    <property type="entry name" value="Carbamoyl-phosphate synthase large chain"/>
    <property type="match status" value="2"/>
</dbReference>
<feature type="binding site" evidence="15">
    <location>
        <position position="317"/>
    </location>
    <ligand>
        <name>Mg(2+)</name>
        <dbReference type="ChEBI" id="CHEBI:18420"/>
        <label>1</label>
    </ligand>
</feature>
<comment type="pathway">
    <text evidence="15">Pyrimidine metabolism; UMP biosynthesis via de novo pathway; (S)-dihydroorotate from bicarbonate: step 1/3.</text>
</comment>
<feature type="binding site" evidence="15">
    <location>
        <position position="303"/>
    </location>
    <ligand>
        <name>Mn(2+)</name>
        <dbReference type="ChEBI" id="CHEBI:29035"/>
        <label>1</label>
    </ligand>
</feature>
<comment type="domain">
    <text evidence="15">The large subunit is composed of 2 ATP-grasp domains that are involved in binding the 2 ATP molecules needed for carbamoyl phosphate synthesis. The N-terminal ATP-grasp domain (referred to as the carboxyphosphate synthetic component) catalyzes the ATP-dependent phosphorylation of hydrogencarbonate to carboxyphosphate and the subsequent nucleophilic attack by ammonia to form a carbamate intermediate. The C-terminal ATP-grasp domain (referred to as the carbamoyl phosphate synthetic component) then catalyzes the phosphorylation of carbamate with the second ATP to form the end product carbamoyl phosphate. The reactive and unstable enzyme intermediates are sequentially channeled from one active site to the next through the interior of the protein over a distance of at least 96 A.</text>
</comment>
<comment type="subunit">
    <text evidence="15">Composed of two chains; the small (or glutamine) chain promotes the hydrolysis of glutamine to ammonia, which is used by the large (or ammonia) chain to synthesize carbamoyl phosphate. Tetramer of heterodimers (alpha,beta)4.</text>
</comment>
<comment type="caution">
    <text evidence="15">Lacks conserved residue(s) required for the propagation of feature annotation.</text>
</comment>
<feature type="binding site" evidence="15">
    <location>
        <position position="317"/>
    </location>
    <ligand>
        <name>Mn(2+)</name>
        <dbReference type="ChEBI" id="CHEBI:29035"/>
        <label>1</label>
    </ligand>
</feature>
<feature type="binding site" evidence="15">
    <location>
        <position position="773"/>
    </location>
    <ligand>
        <name>ATP</name>
        <dbReference type="ChEBI" id="CHEBI:30616"/>
        <label>2</label>
    </ligand>
</feature>
<dbReference type="FunFam" id="3.40.50.20:FF:000001">
    <property type="entry name" value="Carbamoyl-phosphate synthase large chain"/>
    <property type="match status" value="1"/>
</dbReference>
<keyword evidence="6" id="KW-0479">Metal-binding</keyword>
<dbReference type="FunFam" id="3.40.50.20:FF:000002">
    <property type="entry name" value="Carbamoyl-phosphate synthase large chain"/>
    <property type="match status" value="1"/>
</dbReference>
<dbReference type="SUPFAM" id="SSF48108">
    <property type="entry name" value="Carbamoyl phosphate synthetase, large subunit connection domain"/>
    <property type="match status" value="1"/>
</dbReference>
<evidence type="ECO:0000256" key="2">
    <source>
        <dbReference type="ARBA" id="ARBA00009799"/>
    </source>
</evidence>
<feature type="binding site" evidence="15">
    <location>
        <position position="195"/>
    </location>
    <ligand>
        <name>ATP</name>
        <dbReference type="ChEBI" id="CHEBI:30616"/>
        <label>1</label>
    </ligand>
</feature>
<dbReference type="PROSITE" id="PS50975">
    <property type="entry name" value="ATP_GRASP"/>
    <property type="match status" value="2"/>
</dbReference>
<dbReference type="GO" id="GO:0046872">
    <property type="term" value="F:metal ion binding"/>
    <property type="evidence" value="ECO:0007669"/>
    <property type="project" value="UniProtKB-KW"/>
</dbReference>
<dbReference type="Gene3D" id="3.40.50.1380">
    <property type="entry name" value="Methylglyoxal synthase-like domain"/>
    <property type="match status" value="1"/>
</dbReference>
<dbReference type="EMBL" id="QICM01000007">
    <property type="protein sequence ID" value="PXV67642.1"/>
    <property type="molecule type" value="Genomic_DNA"/>
</dbReference>
<dbReference type="SMART" id="SM00851">
    <property type="entry name" value="MGS"/>
    <property type="match status" value="1"/>
</dbReference>
<dbReference type="InterPro" id="IPR011607">
    <property type="entry name" value="MGS-like_dom"/>
</dbReference>
<reference evidence="19 21" key="1">
    <citation type="submission" date="2016-10" db="EMBL/GenBank/DDBJ databases">
        <authorList>
            <person name="Varghese N."/>
            <person name="Submissions S."/>
        </authorList>
    </citation>
    <scope>NUCLEOTIDE SEQUENCE [LARGE SCALE GENOMIC DNA]</scope>
    <source>
        <strain evidence="19 21">WG10</strain>
    </source>
</reference>
<name>A0A1G6PT25_9FIRM</name>
<evidence type="ECO:0000313" key="20">
    <source>
        <dbReference type="Proteomes" id="UP000247389"/>
    </source>
</evidence>
<evidence type="ECO:0000256" key="5">
    <source>
        <dbReference type="ARBA" id="ARBA00022605"/>
    </source>
</evidence>
<evidence type="ECO:0000256" key="11">
    <source>
        <dbReference type="ARBA" id="ARBA00022975"/>
    </source>
</evidence>
<evidence type="ECO:0000256" key="12">
    <source>
        <dbReference type="ARBA" id="ARBA00023211"/>
    </source>
</evidence>
<protein>
    <recommendedName>
        <fullName evidence="15">Carbamoyl phosphate synthase large chain</fullName>
        <ecNumber evidence="15">6.3.4.16</ecNumber>
        <ecNumber evidence="15">6.3.5.5</ecNumber>
    </recommendedName>
    <alternativeName>
        <fullName evidence="15">Carbamoyl phosphate synthetase ammonia chain</fullName>
    </alternativeName>
</protein>
<dbReference type="PROSITE" id="PS00866">
    <property type="entry name" value="CPSASE_1"/>
    <property type="match status" value="2"/>
</dbReference>
<dbReference type="EC" id="6.3.5.5" evidence="15"/>
<dbReference type="InterPro" id="IPR005483">
    <property type="entry name" value="CPSase_dom"/>
</dbReference>
<dbReference type="InterPro" id="IPR006275">
    <property type="entry name" value="CPSase_lsu"/>
</dbReference>
<feature type="binding site" evidence="15">
    <location>
        <position position="855"/>
    </location>
    <ligand>
        <name>Mg(2+)</name>
        <dbReference type="ChEBI" id="CHEBI:18420"/>
        <label>4</label>
    </ligand>
</feature>
<feature type="binding site" evidence="15">
    <location>
        <position position="768"/>
    </location>
    <ligand>
        <name>ATP</name>
        <dbReference type="ChEBI" id="CHEBI:30616"/>
        <label>2</label>
    </ligand>
</feature>
<dbReference type="GO" id="GO:0006526">
    <property type="term" value="P:L-arginine biosynthetic process"/>
    <property type="evidence" value="ECO:0007669"/>
    <property type="project" value="UniProtKB-UniRule"/>
</dbReference>
<feature type="binding site" evidence="15">
    <location>
        <position position="766"/>
    </location>
    <ligand>
        <name>ATP</name>
        <dbReference type="ChEBI" id="CHEBI:30616"/>
        <label>2</label>
    </ligand>
</feature>
<dbReference type="PROSITE" id="PS51855">
    <property type="entry name" value="MGS"/>
    <property type="match status" value="1"/>
</dbReference>
<dbReference type="SUPFAM" id="SSF52335">
    <property type="entry name" value="Methylglyoxal synthase-like"/>
    <property type="match status" value="1"/>
</dbReference>
<dbReference type="GO" id="GO:0044205">
    <property type="term" value="P:'de novo' UMP biosynthetic process"/>
    <property type="evidence" value="ECO:0007669"/>
    <property type="project" value="UniProtKB-UniRule"/>
</dbReference>
<feature type="binding site" evidence="15">
    <location>
        <position position="319"/>
    </location>
    <ligand>
        <name>Mn(2+)</name>
        <dbReference type="ChEBI" id="CHEBI:29035"/>
        <label>2</label>
    </ligand>
</feature>
<dbReference type="Gene3D" id="3.30.1490.20">
    <property type="entry name" value="ATP-grasp fold, A domain"/>
    <property type="match status" value="1"/>
</dbReference>
<keyword evidence="12" id="KW-0464">Manganese</keyword>
<evidence type="ECO:0000256" key="1">
    <source>
        <dbReference type="ARBA" id="ARBA00005077"/>
    </source>
</evidence>
<feature type="binding site" evidence="15">
    <location>
        <position position="855"/>
    </location>
    <ligand>
        <name>Mn(2+)</name>
        <dbReference type="ChEBI" id="CHEBI:29035"/>
        <label>4</label>
    </ligand>
</feature>
<feature type="binding site" evidence="15">
    <location>
        <position position="726"/>
    </location>
    <ligand>
        <name>ATP</name>
        <dbReference type="ChEBI" id="CHEBI:30616"/>
        <label>2</label>
    </ligand>
</feature>
<comment type="catalytic activity">
    <reaction evidence="14 15">
        <text>hydrogencarbonate + L-glutamine + 2 ATP + H2O = carbamoyl phosphate + L-glutamate + 2 ADP + phosphate + 2 H(+)</text>
        <dbReference type="Rhea" id="RHEA:18633"/>
        <dbReference type="ChEBI" id="CHEBI:15377"/>
        <dbReference type="ChEBI" id="CHEBI:15378"/>
        <dbReference type="ChEBI" id="CHEBI:17544"/>
        <dbReference type="ChEBI" id="CHEBI:29985"/>
        <dbReference type="ChEBI" id="CHEBI:30616"/>
        <dbReference type="ChEBI" id="CHEBI:43474"/>
        <dbReference type="ChEBI" id="CHEBI:58228"/>
        <dbReference type="ChEBI" id="CHEBI:58359"/>
        <dbReference type="ChEBI" id="CHEBI:456216"/>
        <dbReference type="EC" id="6.3.5.5"/>
    </reaction>
</comment>
<feature type="binding site" evidence="15">
    <location>
        <position position="260"/>
    </location>
    <ligand>
        <name>ATP</name>
        <dbReference type="ChEBI" id="CHEBI:30616"/>
        <label>1</label>
    </ligand>
</feature>
<dbReference type="InterPro" id="IPR036897">
    <property type="entry name" value="CarbamoylP_synth_lsu_oligo_sf"/>
</dbReference>
<dbReference type="EC" id="6.3.4.16" evidence="15"/>
<dbReference type="InterPro" id="IPR016185">
    <property type="entry name" value="PreATP-grasp_dom_sf"/>
</dbReference>
<evidence type="ECO:0000259" key="17">
    <source>
        <dbReference type="PROSITE" id="PS51855"/>
    </source>
</evidence>
<comment type="catalytic activity">
    <reaction evidence="13 15">
        <text>hydrogencarbonate + NH4(+) + 2 ATP = carbamoyl phosphate + 2 ADP + phosphate + 2 H(+)</text>
        <dbReference type="Rhea" id="RHEA:18029"/>
        <dbReference type="ChEBI" id="CHEBI:15378"/>
        <dbReference type="ChEBI" id="CHEBI:17544"/>
        <dbReference type="ChEBI" id="CHEBI:28938"/>
        <dbReference type="ChEBI" id="CHEBI:30616"/>
        <dbReference type="ChEBI" id="CHEBI:43474"/>
        <dbReference type="ChEBI" id="CHEBI:58228"/>
        <dbReference type="ChEBI" id="CHEBI:456216"/>
        <dbReference type="EC" id="6.3.4.16"/>
    </reaction>
</comment>
<feature type="binding site" evidence="15">
    <location>
        <position position="853"/>
    </location>
    <ligand>
        <name>Mn(2+)</name>
        <dbReference type="ChEBI" id="CHEBI:29035"/>
        <label>4</label>
    </ligand>
</feature>
<dbReference type="UniPathway" id="UPA00070">
    <property type="reaction ID" value="UER00115"/>
</dbReference>
<feature type="binding site" evidence="15">
    <location>
        <position position="853"/>
    </location>
    <ligand>
        <name>Mg(2+)</name>
        <dbReference type="ChEBI" id="CHEBI:18420"/>
        <label>4</label>
    </ligand>
</feature>
<evidence type="ECO:0000256" key="8">
    <source>
        <dbReference type="ARBA" id="ARBA00022741"/>
    </source>
</evidence>
<feature type="binding site" evidence="15">
    <location>
        <position position="853"/>
    </location>
    <ligand>
        <name>Mn(2+)</name>
        <dbReference type="ChEBI" id="CHEBI:29035"/>
        <label>3</label>
    </ligand>
</feature>
<evidence type="ECO:0000256" key="10">
    <source>
        <dbReference type="ARBA" id="ARBA00022842"/>
    </source>
</evidence>
<sequence>MGFNLKCIYKAKEFEEDELMPKRKDLNKILIIGSGPIVIGQACEFDYSGTQACKALMEEDYEIVLVNSNPATIMTDPEMADRTYIEPLTAESIERIIKKEKPDALLSNLGGQTALNLSSELYESGVLEKYGVEIIGIQPEGIERGEDRILFKEEMEKLDVPMPRSLPAYNVEEAVKIAKDMGFPVVVRPAYTMGGSGGGLVYNLEELKNVAENGIAASMIDQILIEEAVLGWQELELELVRDEKEKKISICFIENVDPMGVHTGDSFCVAPMLTIDEDVQKRIEEHSYKIADAIGVIGGANFQFAYNREEDRLVIIEMNPRTSRSSALASKATGFPIARISTKLSVGITLDELPYYNGANLSKYQPGGDYVVVKYARWSFEKFPGAEDKLGTQMKAVGEAMSIGKTYAEAAQKAIRSLEIGRSGFGNIAEFQALEKEEILDRLRTPSSERHFLIYEALKKGAAVSEIEEITFISTWFLDEMKKLVDLENKLLKYKGKRLPADVLVEAKENGFSDKYLAEILSHNEEQLRKARKYAVKNDNFDLVKVSGAEGEYYYSSYNLAEEKIPSSDSKKVMILGGGPNRIGQGIEFDYACVHASFTLDKLGYDSVMVNCNPETVSTDYDISTKLYFEPLTTEDVLRIYEKEKPEGVIVQFGGQTPLNIAEELEKAGVNILGTSPASIDFAENREEFRRLMNELEIPQPESDIARSAAEAHRIAADIGYPLMLRPSYVLGGRGMEIVYDQKSLENYLESQVAEVSAEHPVLIDKFLEDALEAEVDALTDGEDTFVAAVMEHIEEAGIHSGDSACAIPSLEITDEQLATIKDYTAKIASALDVVGLMNIQFAIYQGKVYIIEANPRASRTVPLVSKVTGINMAQLATRLMLGESLASLDLKEKEIPYTGVKEAVFPFDKFENIDAVLGPEMKATGEVMGIASTYAQAFYKAQTAAGLELPTSGKVLITVNDKDKKKIVDTAQKLKELGFEILATEGTGDFLAQQGIESELINKLGHGRPNIVDAIKNGEVQLIINTPIGKEGIENDSYIRSAAVKYKIPYITTTNAARASAAGIEAEINSDYELKAIQDYHKLLK</sequence>
<dbReference type="FunFam" id="3.30.1490.20:FF:000001">
    <property type="entry name" value="Carbamoyl-phosphate synthase large chain"/>
    <property type="match status" value="1"/>
</dbReference>
<feature type="region of interest" description="Carboxyphosphate synthetic domain" evidence="15">
    <location>
        <begin position="1"/>
        <end position="419"/>
    </location>
</feature>
<feature type="binding site" evidence="15">
    <location>
        <position position="799"/>
    </location>
    <ligand>
        <name>ATP</name>
        <dbReference type="ChEBI" id="CHEBI:30616"/>
        <label>2</label>
    </ligand>
</feature>
<feature type="binding site" evidence="15">
    <location>
        <position position="234"/>
    </location>
    <ligand>
        <name>ATP</name>
        <dbReference type="ChEBI" id="CHEBI:30616"/>
        <label>1</label>
    </ligand>
</feature>
<keyword evidence="11 15" id="KW-0665">Pyrimidine biosynthesis</keyword>
<feature type="binding site" evidence="15">
    <location>
        <position position="800"/>
    </location>
    <ligand>
        <name>ATP</name>
        <dbReference type="ChEBI" id="CHEBI:30616"/>
        <label>2</label>
    </ligand>
</feature>
<feature type="binding site" evidence="15">
    <location>
        <position position="148"/>
    </location>
    <ligand>
        <name>ATP</name>
        <dbReference type="ChEBI" id="CHEBI:30616"/>
        <label>1</label>
    </ligand>
</feature>
<keyword evidence="4 15" id="KW-0436">Ligase</keyword>
<dbReference type="Gene3D" id="1.10.1030.10">
    <property type="entry name" value="Carbamoyl-phosphate synthetase, large subunit oligomerisation domain"/>
    <property type="match status" value="1"/>
</dbReference>
<dbReference type="Gene3D" id="3.30.470.20">
    <property type="entry name" value="ATP-grasp fold, B domain"/>
    <property type="match status" value="2"/>
</dbReference>
<dbReference type="Gene3D" id="3.40.50.20">
    <property type="match status" value="2"/>
</dbReference>
<evidence type="ECO:0000313" key="19">
    <source>
        <dbReference type="EMBL" id="SDC83372.1"/>
    </source>
</evidence>
<comment type="function">
    <text evidence="15">Large subunit of the glutamine-dependent carbamoyl phosphate synthetase (CPSase). CPSase catalyzes the formation of carbamoyl phosphate from the ammonia moiety of glutamine, carbonate, and phosphate donated by ATP, constituting the first step of 2 biosynthetic pathways, one leading to arginine and/or urea and the other to pyrimidine nucleotides. The large subunit (synthetase) binds the substrates ammonia (free or transferred from glutamine from the small subunit), hydrogencarbonate and ATP and carries out an ATP-coupled ligase reaction, activating hydrogencarbonate by forming carboxy phosphate which reacts with ammonia to form carbamoyl phosphate.</text>
</comment>
<feature type="binding site" evidence="15">
    <location>
        <position position="841"/>
    </location>
    <ligand>
        <name>Mg(2+)</name>
        <dbReference type="ChEBI" id="CHEBI:18420"/>
        <label>3</label>
    </ligand>
</feature>
<evidence type="ECO:0000256" key="7">
    <source>
        <dbReference type="ARBA" id="ARBA00022737"/>
    </source>
</evidence>
<proteinExistence type="inferred from homology"/>
<dbReference type="AlphaFoldDB" id="A0A1G6PT25"/>
<dbReference type="InterPro" id="IPR036914">
    <property type="entry name" value="MGS-like_dom_sf"/>
</dbReference>
<reference evidence="18 20" key="2">
    <citation type="submission" date="2018-04" db="EMBL/GenBank/DDBJ databases">
        <title>Subsurface microbial communities from deep shales in Ohio and West Virginia, USA.</title>
        <authorList>
            <person name="Wrighton K."/>
        </authorList>
    </citation>
    <scope>NUCLEOTIDE SEQUENCE [LARGE SCALE GENOMIC DNA]</scope>
    <source>
        <strain evidence="18 20">MSL28</strain>
    </source>
</reference>
<dbReference type="SUPFAM" id="SSF56059">
    <property type="entry name" value="Glutathione synthetase ATP-binding domain-like"/>
    <property type="match status" value="2"/>
</dbReference>
<keyword evidence="10" id="KW-0460">Magnesium</keyword>
<dbReference type="InterPro" id="IPR013815">
    <property type="entry name" value="ATP_grasp_subdomain_1"/>
</dbReference>
<dbReference type="Proteomes" id="UP000247389">
    <property type="component" value="Unassembled WGS sequence"/>
</dbReference>
<accession>A0A1G6PT25</accession>
<dbReference type="UniPathway" id="UPA00068">
    <property type="reaction ID" value="UER00171"/>
</dbReference>
<evidence type="ECO:0000256" key="15">
    <source>
        <dbReference type="HAMAP-Rule" id="MF_01210"/>
    </source>
</evidence>
<feature type="binding site" evidence="15">
    <location>
        <position position="801"/>
    </location>
    <ligand>
        <name>ATP</name>
        <dbReference type="ChEBI" id="CHEBI:30616"/>
        <label>2</label>
    </ligand>
</feature>
<dbReference type="PROSITE" id="PS00867">
    <property type="entry name" value="CPSASE_2"/>
    <property type="match status" value="2"/>
</dbReference>
<keyword evidence="8 15" id="KW-0547">Nucleotide-binding</keyword>
<comment type="similarity">
    <text evidence="2 15">Belongs to the CarB family.</text>
</comment>
<feature type="binding site" evidence="15">
    <location>
        <position position="261"/>
    </location>
    <ligand>
        <name>ATP</name>
        <dbReference type="ChEBI" id="CHEBI:30616"/>
        <label>1</label>
    </ligand>
</feature>
<evidence type="ECO:0000256" key="4">
    <source>
        <dbReference type="ARBA" id="ARBA00022598"/>
    </source>
</evidence>
<evidence type="ECO:0000256" key="13">
    <source>
        <dbReference type="ARBA" id="ARBA00047359"/>
    </source>
</evidence>
<keyword evidence="5 15" id="KW-0028">Amino-acid biosynthesis</keyword>
<dbReference type="CDD" id="cd01424">
    <property type="entry name" value="MGS_CPS_II"/>
    <property type="match status" value="1"/>
</dbReference>
<dbReference type="PANTHER" id="PTHR11405:SF53">
    <property type="entry name" value="CARBAMOYL-PHOSPHATE SYNTHASE [AMMONIA], MITOCHONDRIAL"/>
    <property type="match status" value="1"/>
</dbReference>
<feature type="binding site" evidence="15">
    <location>
        <position position="303"/>
    </location>
    <ligand>
        <name>ATP</name>
        <dbReference type="ChEBI" id="CHEBI:30616"/>
        <label>1</label>
    </ligand>
</feature>
<feature type="binding site" evidence="15">
    <location>
        <position position="841"/>
    </location>
    <ligand>
        <name>Mn(2+)</name>
        <dbReference type="ChEBI" id="CHEBI:29035"/>
        <label>3</label>
    </ligand>
</feature>
<evidence type="ECO:0000256" key="3">
    <source>
        <dbReference type="ARBA" id="ARBA00022571"/>
    </source>
</evidence>
<feature type="binding site" evidence="15">
    <location>
        <position position="319"/>
    </location>
    <ligand>
        <name>Mg(2+)</name>
        <dbReference type="ChEBI" id="CHEBI:18420"/>
        <label>2</label>
    </ligand>
</feature>
<dbReference type="Pfam" id="PF02142">
    <property type="entry name" value="MGS"/>
    <property type="match status" value="1"/>
</dbReference>
<keyword evidence="7 15" id="KW-0677">Repeat</keyword>
<dbReference type="NCBIfam" id="NF009455">
    <property type="entry name" value="PRK12815.1"/>
    <property type="match status" value="1"/>
</dbReference>
<dbReference type="InterPro" id="IPR033937">
    <property type="entry name" value="MGS_CPS_CarB"/>
</dbReference>
<dbReference type="GO" id="GO:0005524">
    <property type="term" value="F:ATP binding"/>
    <property type="evidence" value="ECO:0007669"/>
    <property type="project" value="UniProtKB-UniRule"/>
</dbReference>
<feature type="binding site" evidence="15">
    <location>
        <position position="303"/>
    </location>
    <ligand>
        <name>Mg(2+)</name>
        <dbReference type="ChEBI" id="CHEBI:18420"/>
        <label>1</label>
    </ligand>
</feature>
<feature type="domain" description="ATP-grasp" evidence="16">
    <location>
        <begin position="690"/>
        <end position="882"/>
    </location>
</feature>
<dbReference type="NCBIfam" id="NF003671">
    <property type="entry name" value="PRK05294.1"/>
    <property type="match status" value="1"/>
</dbReference>
<evidence type="ECO:0000256" key="14">
    <source>
        <dbReference type="ARBA" id="ARBA00048816"/>
    </source>
</evidence>
<feature type="binding site" evidence="15">
    <location>
        <position position="227"/>
    </location>
    <ligand>
        <name>ATP</name>
        <dbReference type="ChEBI" id="CHEBI:30616"/>
        <label>1</label>
    </ligand>
</feature>
<evidence type="ECO:0000313" key="18">
    <source>
        <dbReference type="EMBL" id="PXV67642.1"/>
    </source>
</evidence>
<dbReference type="NCBIfam" id="TIGR01369">
    <property type="entry name" value="CPSaseII_lrg"/>
    <property type="match status" value="1"/>
</dbReference>
<dbReference type="Pfam" id="PF02786">
    <property type="entry name" value="CPSase_L_D2"/>
    <property type="match status" value="2"/>
</dbReference>
<dbReference type="InterPro" id="IPR005480">
    <property type="entry name" value="CPSase_lsu_oligo"/>
</dbReference>
<feature type="binding site" evidence="15">
    <location>
        <position position="798"/>
    </location>
    <ligand>
        <name>ATP</name>
        <dbReference type="ChEBI" id="CHEBI:30616"/>
        <label>2</label>
    </ligand>
</feature>
<evidence type="ECO:0000256" key="9">
    <source>
        <dbReference type="ARBA" id="ARBA00022840"/>
    </source>
</evidence>
<feature type="binding site" evidence="15">
    <location>
        <position position="317"/>
    </location>
    <ligand>
        <name>Mg(2+)</name>
        <dbReference type="ChEBI" id="CHEBI:18420"/>
        <label>2</label>
    </ligand>
</feature>
<dbReference type="EMBL" id="FMYT01000015">
    <property type="protein sequence ID" value="SDC83372.1"/>
    <property type="molecule type" value="Genomic_DNA"/>
</dbReference>
<evidence type="ECO:0000259" key="16">
    <source>
        <dbReference type="PROSITE" id="PS50975"/>
    </source>
</evidence>
<dbReference type="InterPro" id="IPR011761">
    <property type="entry name" value="ATP-grasp"/>
</dbReference>
<dbReference type="InterPro" id="IPR058047">
    <property type="entry name" value="CPSase_preATP-grasp"/>
</dbReference>
<dbReference type="GO" id="GO:0006541">
    <property type="term" value="P:glutamine metabolic process"/>
    <property type="evidence" value="ECO:0007669"/>
    <property type="project" value="TreeGrafter"/>
</dbReference>
<feature type="region of interest" description="Allosteric domain" evidence="15">
    <location>
        <begin position="948"/>
        <end position="1086"/>
    </location>
</feature>
<feature type="binding site" evidence="15">
    <location>
        <position position="841"/>
    </location>
    <ligand>
        <name>ATP</name>
        <dbReference type="ChEBI" id="CHEBI:30616"/>
        <label>2</label>
    </ligand>
</feature>
<dbReference type="InterPro" id="IPR005479">
    <property type="entry name" value="CPAse_ATP-bd"/>
</dbReference>
<dbReference type="Proteomes" id="UP000324896">
    <property type="component" value="Unassembled WGS sequence"/>
</dbReference>
<feature type="binding site" evidence="15">
    <location>
        <position position="317"/>
    </location>
    <ligand>
        <name>ATP</name>
        <dbReference type="ChEBI" id="CHEBI:30616"/>
        <label>1</label>
    </ligand>
</feature>
<comment type="pathway">
    <text evidence="1 15">Amino-acid biosynthesis; L-arginine biosynthesis; carbamoyl phosphate from bicarbonate: step 1/1.</text>
</comment>